<dbReference type="Proteomes" id="UP000664859">
    <property type="component" value="Unassembled WGS sequence"/>
</dbReference>
<name>A0A836CD11_9STRA</name>
<evidence type="ECO:0000313" key="3">
    <source>
        <dbReference type="Proteomes" id="UP000664859"/>
    </source>
</evidence>
<keyword evidence="3" id="KW-1185">Reference proteome</keyword>
<dbReference type="EMBL" id="JAFCMP010000280">
    <property type="protein sequence ID" value="KAG5181915.1"/>
    <property type="molecule type" value="Genomic_DNA"/>
</dbReference>
<evidence type="ECO:0000313" key="2">
    <source>
        <dbReference type="EMBL" id="KAG5181915.1"/>
    </source>
</evidence>
<dbReference type="AlphaFoldDB" id="A0A836CD11"/>
<organism evidence="2 3">
    <name type="scientific">Tribonema minus</name>
    <dbReference type="NCBI Taxonomy" id="303371"/>
    <lineage>
        <taxon>Eukaryota</taxon>
        <taxon>Sar</taxon>
        <taxon>Stramenopiles</taxon>
        <taxon>Ochrophyta</taxon>
        <taxon>PX clade</taxon>
        <taxon>Xanthophyceae</taxon>
        <taxon>Tribonematales</taxon>
        <taxon>Tribonemataceae</taxon>
        <taxon>Tribonema</taxon>
    </lineage>
</organism>
<reference evidence="2" key="1">
    <citation type="submission" date="2021-02" db="EMBL/GenBank/DDBJ databases">
        <title>First Annotated Genome of the Yellow-green Alga Tribonema minus.</title>
        <authorList>
            <person name="Mahan K.M."/>
        </authorList>
    </citation>
    <scope>NUCLEOTIDE SEQUENCE</scope>
    <source>
        <strain evidence="2">UTEX B ZZ1240</strain>
    </source>
</reference>
<gene>
    <name evidence="2" type="ORF">JKP88DRAFT_290696</name>
</gene>
<sequence>MSVSAAVTPFMGGGGAFRACTAAIFQTKQPLHAPSVDAVNNSGASSTAAAAAGGGGMPAAAAKGRQGKPKVHADAAEGTRAHFDLCAVMEDKLADFYSSAAAQASASGLVLHYVLHDVRGAVVTDARVIRGALRGEQPDSFLRRLWALSKISLRLSAAHPSLTPAQLKPIFRQDEEYKAAIRRSINHTAQAEVHLVCRETFFVQDAATGAIVQVVSPEAAEGLYKNGFSDVDWKVVDIDGWLDGNPLFGLFRRKL</sequence>
<evidence type="ECO:0000256" key="1">
    <source>
        <dbReference type="SAM" id="MobiDB-lite"/>
    </source>
</evidence>
<proteinExistence type="predicted"/>
<protein>
    <submittedName>
        <fullName evidence="2">Uncharacterized protein</fullName>
    </submittedName>
</protein>
<feature type="region of interest" description="Disordered" evidence="1">
    <location>
        <begin position="55"/>
        <end position="74"/>
    </location>
</feature>
<comment type="caution">
    <text evidence="2">The sequence shown here is derived from an EMBL/GenBank/DDBJ whole genome shotgun (WGS) entry which is preliminary data.</text>
</comment>
<accession>A0A836CD11</accession>